<dbReference type="EMBL" id="CP159373">
    <property type="protein sequence ID" value="XCN72055.1"/>
    <property type="molecule type" value="Genomic_DNA"/>
</dbReference>
<keyword evidence="2" id="KW-0472">Membrane</keyword>
<comment type="subcellular location">
    <subcellularLocation>
        <location evidence="2">Cell membrane</location>
        <topology evidence="2">Lipid-anchor</topology>
    </subcellularLocation>
</comment>
<keyword evidence="3" id="KW-0175">Coiled coil</keyword>
<dbReference type="NCBIfam" id="TIGR01845">
    <property type="entry name" value="outer_NodT"/>
    <property type="match status" value="1"/>
</dbReference>
<reference evidence="5" key="1">
    <citation type="journal article" date="2024" name="Syst. Appl. Microbiol.">
        <title>First single-strain enrichments of Electrothrix cable bacteria, description of E. aestuarii sp. nov. and E. rattekaaiensis sp. nov., and proposal of a cable bacteria taxonomy following the rules of the SeqCode.</title>
        <authorList>
            <person name="Plum-Jensen L.E."/>
            <person name="Schramm A."/>
            <person name="Marshall I.P.G."/>
        </authorList>
    </citation>
    <scope>NUCLEOTIDE SEQUENCE</scope>
    <source>
        <strain evidence="5">Rat1</strain>
    </source>
</reference>
<dbReference type="AlphaFoldDB" id="A0AAU8LT09"/>
<dbReference type="Pfam" id="PF02321">
    <property type="entry name" value="OEP"/>
    <property type="match status" value="2"/>
</dbReference>
<protein>
    <submittedName>
        <fullName evidence="5">Efflux transporter outer membrane subunit</fullName>
    </submittedName>
</protein>
<dbReference type="Gene3D" id="2.20.200.10">
    <property type="entry name" value="Outer membrane efflux proteins (OEP)"/>
    <property type="match status" value="1"/>
</dbReference>
<dbReference type="InterPro" id="IPR003423">
    <property type="entry name" value="OMP_efflux"/>
</dbReference>
<keyword evidence="2" id="KW-0449">Lipoprotein</keyword>
<name>A0AAU8LT09_9BACT</name>
<dbReference type="Gene3D" id="1.20.1600.10">
    <property type="entry name" value="Outer membrane efflux proteins (OEP)"/>
    <property type="match status" value="1"/>
</dbReference>
<feature type="compositionally biased region" description="Polar residues" evidence="4">
    <location>
        <begin position="8"/>
        <end position="21"/>
    </location>
</feature>
<reference evidence="5" key="2">
    <citation type="submission" date="2024-06" db="EMBL/GenBank/DDBJ databases">
        <authorList>
            <person name="Plum-Jensen L.E."/>
            <person name="Schramm A."/>
            <person name="Marshall I.P.G."/>
        </authorList>
    </citation>
    <scope>NUCLEOTIDE SEQUENCE</scope>
    <source>
        <strain evidence="5">Rat1</strain>
    </source>
</reference>
<dbReference type="GO" id="GO:0005886">
    <property type="term" value="C:plasma membrane"/>
    <property type="evidence" value="ECO:0007669"/>
    <property type="project" value="UniProtKB-SubCell"/>
</dbReference>
<evidence type="ECO:0000256" key="1">
    <source>
        <dbReference type="ARBA" id="ARBA00007613"/>
    </source>
</evidence>
<dbReference type="GO" id="GO:0015562">
    <property type="term" value="F:efflux transmembrane transporter activity"/>
    <property type="evidence" value="ECO:0007669"/>
    <property type="project" value="InterPro"/>
</dbReference>
<dbReference type="SUPFAM" id="SSF56954">
    <property type="entry name" value="Outer membrane efflux proteins (OEP)"/>
    <property type="match status" value="1"/>
</dbReference>
<dbReference type="PANTHER" id="PTHR30203">
    <property type="entry name" value="OUTER MEMBRANE CATION EFFLUX PROTEIN"/>
    <property type="match status" value="1"/>
</dbReference>
<accession>A0AAU8LT09</accession>
<keyword evidence="2" id="KW-1134">Transmembrane beta strand</keyword>
<organism evidence="5">
    <name type="scientific">Candidatus Electrothrix aestuarii</name>
    <dbReference type="NCBI Taxonomy" id="3062594"/>
    <lineage>
        <taxon>Bacteria</taxon>
        <taxon>Pseudomonadati</taxon>
        <taxon>Thermodesulfobacteriota</taxon>
        <taxon>Desulfobulbia</taxon>
        <taxon>Desulfobulbales</taxon>
        <taxon>Desulfobulbaceae</taxon>
        <taxon>Candidatus Electrothrix</taxon>
    </lineage>
</organism>
<dbReference type="InterPro" id="IPR010131">
    <property type="entry name" value="MdtP/NodT-like"/>
</dbReference>
<keyword evidence="2" id="KW-0812">Transmembrane</keyword>
<dbReference type="KEGG" id="eaj:Q3M24_17330"/>
<feature type="region of interest" description="Disordered" evidence="4">
    <location>
        <begin position="1"/>
        <end position="22"/>
    </location>
</feature>
<comment type="similarity">
    <text evidence="1 2">Belongs to the outer membrane factor (OMF) (TC 1.B.17) family.</text>
</comment>
<proteinExistence type="inferred from homology"/>
<evidence type="ECO:0000256" key="3">
    <source>
        <dbReference type="SAM" id="Coils"/>
    </source>
</evidence>
<evidence type="ECO:0000256" key="4">
    <source>
        <dbReference type="SAM" id="MobiDB-lite"/>
    </source>
</evidence>
<sequence length="475" mass="52187">MQALDADQSAQQPTKQSSVQSDYAGAGRKSTTYLICTLVLCGLVVLAGCHLQVQPDPQPEPVAPKKYSRGSLQASKSSSQQWWQSLEDPLLAQYIEEALQGNFTLKEGAARLKQAGLLVQQKNANRYPTVEAGVGLDADFEDSDLGLSESLGFTFSWEADLWGRLAAVRQAAFLDAQAEQEALAELSLAVSVEIAETYYELIEQNLLYELLQSQLEADTTAHDLVKLRFANGAVSSSDVLQQEELLASVRAQFPPIQAQLALLRNRLLILQGHMPESKEFALPESLPQLSPLPPLGIPADLLLNRPDLRKLRQEVAAADSRVAEAVADRLPSLKLGGSAGLSSGEMVLSLFAEALATVLDWDQKKNVVKLRKAKVEEKTAAWSQAYLEAVEEVENSLTQEQEQSKLLLALQEQLQVAEALLEQTRNRYLHGVTDYLPVLTALVSVQNLERSLIQQQRLLLSYRLQLYHALGGSPL</sequence>
<evidence type="ECO:0000256" key="2">
    <source>
        <dbReference type="RuleBase" id="RU362097"/>
    </source>
</evidence>
<keyword evidence="2" id="KW-0564">Palmitate</keyword>
<gene>
    <name evidence="5" type="ORF">Q3M24_17330</name>
</gene>
<feature type="coiled-coil region" evidence="3">
    <location>
        <begin position="383"/>
        <end position="427"/>
    </location>
</feature>
<evidence type="ECO:0000313" key="5">
    <source>
        <dbReference type="EMBL" id="XCN72055.1"/>
    </source>
</evidence>